<feature type="non-terminal residue" evidence="3">
    <location>
        <position position="1"/>
    </location>
</feature>
<keyword evidence="4" id="KW-1185">Reference proteome</keyword>
<reference evidence="3" key="1">
    <citation type="submission" date="2022-11" db="EMBL/GenBank/DDBJ databases">
        <title>Centuries of genome instability and evolution in soft-shell clam transmissible cancer (bioRxiv).</title>
        <authorList>
            <person name="Hart S.F.M."/>
            <person name="Yonemitsu M.A."/>
            <person name="Giersch R.M."/>
            <person name="Beal B.F."/>
            <person name="Arriagada G."/>
            <person name="Davis B.W."/>
            <person name="Ostrander E.A."/>
            <person name="Goff S.P."/>
            <person name="Metzger M.J."/>
        </authorList>
    </citation>
    <scope>NUCLEOTIDE SEQUENCE</scope>
    <source>
        <strain evidence="3">MELC-2E11</strain>
        <tissue evidence="3">Siphon/mantle</tissue>
    </source>
</reference>
<keyword evidence="1" id="KW-0106">Calcium</keyword>
<protein>
    <submittedName>
        <fullName evidence="3">LR74A-like protein</fullName>
    </submittedName>
</protein>
<name>A0ABY7DUI6_MYAAR</name>
<dbReference type="CDD" id="cd00051">
    <property type="entry name" value="EFh"/>
    <property type="match status" value="1"/>
</dbReference>
<evidence type="ECO:0000313" key="4">
    <source>
        <dbReference type="Proteomes" id="UP001164746"/>
    </source>
</evidence>
<feature type="domain" description="EF-hand" evidence="2">
    <location>
        <begin position="199"/>
        <end position="234"/>
    </location>
</feature>
<dbReference type="PANTHER" id="PTHR24114:SF2">
    <property type="entry name" value="F-BOX DOMAIN-CONTAINING PROTEIN-RELATED"/>
    <property type="match status" value="1"/>
</dbReference>
<evidence type="ECO:0000256" key="1">
    <source>
        <dbReference type="ARBA" id="ARBA00022837"/>
    </source>
</evidence>
<dbReference type="SMART" id="SM00368">
    <property type="entry name" value="LRR_RI"/>
    <property type="match status" value="3"/>
</dbReference>
<evidence type="ECO:0000259" key="2">
    <source>
        <dbReference type="PROSITE" id="PS50222"/>
    </source>
</evidence>
<dbReference type="InterPro" id="IPR002048">
    <property type="entry name" value="EF_hand_dom"/>
</dbReference>
<dbReference type="Gene3D" id="3.80.10.10">
    <property type="entry name" value="Ribonuclease Inhibitor"/>
    <property type="match status" value="1"/>
</dbReference>
<dbReference type="InterPro" id="IPR001611">
    <property type="entry name" value="Leu-rich_rpt"/>
</dbReference>
<dbReference type="SMART" id="SM00054">
    <property type="entry name" value="EFh"/>
    <property type="match status" value="2"/>
</dbReference>
<dbReference type="Pfam" id="PF13516">
    <property type="entry name" value="LRR_6"/>
    <property type="match status" value="2"/>
</dbReference>
<accession>A0ABY7DUI6</accession>
<dbReference type="InterPro" id="IPR052394">
    <property type="entry name" value="LRR-containing"/>
</dbReference>
<evidence type="ECO:0000313" key="3">
    <source>
        <dbReference type="EMBL" id="WAQ99763.1"/>
    </source>
</evidence>
<dbReference type="Pfam" id="PF13499">
    <property type="entry name" value="EF-hand_7"/>
    <property type="match status" value="1"/>
</dbReference>
<sequence>NNSTLETLNLSWNGFGLEGCHELGKALKVNRSITDLDLSANRVNFDCFKLILRGLKRNNSVITLKIGHNPITTDGAMAILQAVCDDRCKSLVYLDMADVSVDGEFLSLLSRVQGRRRLVVRHGTALRHEDLRKGEAPVVLDTDDPLTILFECVKTRNLRLIDLLRNLDKDGSDTLSREELRRGLQRESHFDFQEIDIPLSQRSLDILMSRLDINRDGQVDFSELQTRYKEHIRRIARLHRDADVDLKNYKNFDRLEQLREMVRVRLSFSTGLNR</sequence>
<feature type="domain" description="EF-hand" evidence="2">
    <location>
        <begin position="155"/>
        <end position="190"/>
    </location>
</feature>
<dbReference type="PROSITE" id="PS00018">
    <property type="entry name" value="EF_HAND_1"/>
    <property type="match status" value="2"/>
</dbReference>
<dbReference type="SUPFAM" id="SSF52047">
    <property type="entry name" value="RNI-like"/>
    <property type="match status" value="1"/>
</dbReference>
<dbReference type="Proteomes" id="UP001164746">
    <property type="component" value="Chromosome 3"/>
</dbReference>
<gene>
    <name evidence="3" type="ORF">MAR_024136</name>
</gene>
<dbReference type="Gene3D" id="1.10.238.10">
    <property type="entry name" value="EF-hand"/>
    <property type="match status" value="1"/>
</dbReference>
<dbReference type="EMBL" id="CP111014">
    <property type="protein sequence ID" value="WAQ99763.1"/>
    <property type="molecule type" value="Genomic_DNA"/>
</dbReference>
<dbReference type="InterPro" id="IPR011992">
    <property type="entry name" value="EF-hand-dom_pair"/>
</dbReference>
<dbReference type="PROSITE" id="PS50222">
    <property type="entry name" value="EF_HAND_2"/>
    <property type="match status" value="2"/>
</dbReference>
<organism evidence="3 4">
    <name type="scientific">Mya arenaria</name>
    <name type="common">Soft-shell clam</name>
    <dbReference type="NCBI Taxonomy" id="6604"/>
    <lineage>
        <taxon>Eukaryota</taxon>
        <taxon>Metazoa</taxon>
        <taxon>Spiralia</taxon>
        <taxon>Lophotrochozoa</taxon>
        <taxon>Mollusca</taxon>
        <taxon>Bivalvia</taxon>
        <taxon>Autobranchia</taxon>
        <taxon>Heteroconchia</taxon>
        <taxon>Euheterodonta</taxon>
        <taxon>Imparidentia</taxon>
        <taxon>Neoheterodontei</taxon>
        <taxon>Myida</taxon>
        <taxon>Myoidea</taxon>
        <taxon>Myidae</taxon>
        <taxon>Mya</taxon>
    </lineage>
</organism>
<dbReference type="PANTHER" id="PTHR24114">
    <property type="entry name" value="LEUCINE RICH REPEAT FAMILY PROTEIN"/>
    <property type="match status" value="1"/>
</dbReference>
<dbReference type="SUPFAM" id="SSF47473">
    <property type="entry name" value="EF-hand"/>
    <property type="match status" value="1"/>
</dbReference>
<dbReference type="InterPro" id="IPR032675">
    <property type="entry name" value="LRR_dom_sf"/>
</dbReference>
<proteinExistence type="predicted"/>
<dbReference type="InterPro" id="IPR018247">
    <property type="entry name" value="EF_Hand_1_Ca_BS"/>
</dbReference>